<dbReference type="GO" id="GO:0046872">
    <property type="term" value="F:metal ion binding"/>
    <property type="evidence" value="ECO:0007669"/>
    <property type="project" value="InterPro"/>
</dbReference>
<dbReference type="Proteomes" id="UP000295680">
    <property type="component" value="Unassembled WGS sequence"/>
</dbReference>
<evidence type="ECO:0000259" key="1">
    <source>
        <dbReference type="Pfam" id="PF11716"/>
    </source>
</evidence>
<organism evidence="2 3">
    <name type="scientific">Actinocrispum wychmicini</name>
    <dbReference type="NCBI Taxonomy" id="1213861"/>
    <lineage>
        <taxon>Bacteria</taxon>
        <taxon>Bacillati</taxon>
        <taxon>Actinomycetota</taxon>
        <taxon>Actinomycetes</taxon>
        <taxon>Pseudonocardiales</taxon>
        <taxon>Pseudonocardiaceae</taxon>
        <taxon>Actinocrispum</taxon>
    </lineage>
</organism>
<name>A0A4R2JT80_9PSEU</name>
<dbReference type="RefSeq" id="WP_132115447.1">
    <property type="nucleotide sequence ID" value="NZ_SLWS01000003.1"/>
</dbReference>
<dbReference type="InterPro" id="IPR024344">
    <property type="entry name" value="MDMPI_metal-binding"/>
</dbReference>
<dbReference type="Gene3D" id="1.20.120.450">
    <property type="entry name" value="dinb family like domain"/>
    <property type="match status" value="1"/>
</dbReference>
<proteinExistence type="predicted"/>
<dbReference type="InterPro" id="IPR017520">
    <property type="entry name" value="CHP03086"/>
</dbReference>
<gene>
    <name evidence="2" type="ORF">EV192_10331</name>
</gene>
<accession>A0A4R2JT80</accession>
<dbReference type="InterPro" id="IPR034660">
    <property type="entry name" value="DinB/YfiT-like"/>
</dbReference>
<evidence type="ECO:0000313" key="3">
    <source>
        <dbReference type="Proteomes" id="UP000295680"/>
    </source>
</evidence>
<sequence>MLDAYRRAQDGFDAVLDQIPAGAWDKQSECELWTVRDVVGHVVWGQDLVRHWATGEPFTSTEGAPGVPHPAPVAGPDPVIRWRAARAAADATLTPESITRTRETGILGTIPLTGFLPALVADFLAHSWDIGNACGLDVRLAPDLLPDSHEWVSANVIHRSPTGIGPELTPPDDADEQTRWLAFVGRKAW</sequence>
<dbReference type="SUPFAM" id="SSF109854">
    <property type="entry name" value="DinB/YfiT-like putative metalloenzymes"/>
    <property type="match status" value="1"/>
</dbReference>
<reference evidence="2 3" key="1">
    <citation type="submission" date="2019-03" db="EMBL/GenBank/DDBJ databases">
        <title>Genomic Encyclopedia of Type Strains, Phase IV (KMG-IV): sequencing the most valuable type-strain genomes for metagenomic binning, comparative biology and taxonomic classification.</title>
        <authorList>
            <person name="Goeker M."/>
        </authorList>
    </citation>
    <scope>NUCLEOTIDE SEQUENCE [LARGE SCALE GENOMIC DNA]</scope>
    <source>
        <strain evidence="2 3">DSM 45934</strain>
    </source>
</reference>
<evidence type="ECO:0000313" key="2">
    <source>
        <dbReference type="EMBL" id="TCO60456.1"/>
    </source>
</evidence>
<comment type="caution">
    <text evidence="2">The sequence shown here is derived from an EMBL/GenBank/DDBJ whole genome shotgun (WGS) entry which is preliminary data.</text>
</comment>
<protein>
    <submittedName>
        <fullName evidence="2">Uncharacterized protein (TIGR03086 family)</fullName>
    </submittedName>
</protein>
<dbReference type="OrthoDB" id="5185819at2"/>
<keyword evidence="3" id="KW-1185">Reference proteome</keyword>
<dbReference type="AlphaFoldDB" id="A0A4R2JT80"/>
<dbReference type="NCBIfam" id="TIGR03083">
    <property type="entry name" value="maleylpyruvate isomerase family mycothiol-dependent enzyme"/>
    <property type="match status" value="1"/>
</dbReference>
<dbReference type="NCBIfam" id="TIGR03086">
    <property type="entry name" value="TIGR03086 family metal-binding protein"/>
    <property type="match status" value="1"/>
</dbReference>
<dbReference type="InterPro" id="IPR017517">
    <property type="entry name" value="Maleyloyr_isom"/>
</dbReference>
<feature type="domain" description="Mycothiol-dependent maleylpyruvate isomerase metal-binding" evidence="1">
    <location>
        <begin position="6"/>
        <end position="130"/>
    </location>
</feature>
<dbReference type="EMBL" id="SLWS01000003">
    <property type="protein sequence ID" value="TCO60456.1"/>
    <property type="molecule type" value="Genomic_DNA"/>
</dbReference>
<dbReference type="Pfam" id="PF11716">
    <property type="entry name" value="MDMPI_N"/>
    <property type="match status" value="1"/>
</dbReference>